<dbReference type="GO" id="GO:0004540">
    <property type="term" value="F:RNA nuclease activity"/>
    <property type="evidence" value="ECO:0007669"/>
    <property type="project" value="InterPro"/>
</dbReference>
<keyword evidence="4" id="KW-0460">Magnesium</keyword>
<dbReference type="Pfam" id="PF10150">
    <property type="entry name" value="RNase_E_G"/>
    <property type="match status" value="1"/>
</dbReference>
<dbReference type="PANTHER" id="PTHR30001">
    <property type="entry name" value="RIBONUCLEASE"/>
    <property type="match status" value="1"/>
</dbReference>
<dbReference type="GO" id="GO:0005737">
    <property type="term" value="C:cytoplasm"/>
    <property type="evidence" value="ECO:0007669"/>
    <property type="project" value="TreeGrafter"/>
</dbReference>
<organism evidence="7 8">
    <name type="scientific">Catenibacillus scindens</name>
    <dbReference type="NCBI Taxonomy" id="673271"/>
    <lineage>
        <taxon>Bacteria</taxon>
        <taxon>Bacillati</taxon>
        <taxon>Bacillota</taxon>
        <taxon>Clostridia</taxon>
        <taxon>Lachnospirales</taxon>
        <taxon>Lachnospiraceae</taxon>
        <taxon>Catenibacillus</taxon>
    </lineage>
</organism>
<dbReference type="GO" id="GO:0003723">
    <property type="term" value="F:RNA binding"/>
    <property type="evidence" value="ECO:0007669"/>
    <property type="project" value="UniProtKB-KW"/>
</dbReference>
<dbReference type="InterPro" id="IPR012340">
    <property type="entry name" value="NA-bd_OB-fold"/>
</dbReference>
<keyword evidence="3 7" id="KW-0378">Hydrolase</keyword>
<accession>A0A7W8H9S9</accession>
<dbReference type="GO" id="GO:0046872">
    <property type="term" value="F:metal ion binding"/>
    <property type="evidence" value="ECO:0007669"/>
    <property type="project" value="UniProtKB-KW"/>
</dbReference>
<dbReference type="InterPro" id="IPR019307">
    <property type="entry name" value="RNA-bd_AU-1/RNase_E/G"/>
</dbReference>
<evidence type="ECO:0000259" key="6">
    <source>
        <dbReference type="Pfam" id="PF10150"/>
    </source>
</evidence>
<dbReference type="EMBL" id="JACHFW010000002">
    <property type="protein sequence ID" value="MBB5263787.1"/>
    <property type="molecule type" value="Genomic_DNA"/>
</dbReference>
<gene>
    <name evidence="7" type="ORF">HNP82_000885</name>
</gene>
<reference evidence="7 8" key="1">
    <citation type="submission" date="2020-08" db="EMBL/GenBank/DDBJ databases">
        <title>Genomic Encyclopedia of Type Strains, Phase IV (KMG-IV): sequencing the most valuable type-strain genomes for metagenomic binning, comparative biology and taxonomic classification.</title>
        <authorList>
            <person name="Goeker M."/>
        </authorList>
    </citation>
    <scope>NUCLEOTIDE SEQUENCE [LARGE SCALE GENOMIC DNA]</scope>
    <source>
        <strain evidence="7 8">DSM 106146</strain>
    </source>
</reference>
<comment type="cofactor">
    <cofactor evidence="1">
        <name>Mg(2+)</name>
        <dbReference type="ChEBI" id="CHEBI:18420"/>
    </cofactor>
</comment>
<dbReference type="RefSeq" id="WP_183771889.1">
    <property type="nucleotide sequence ID" value="NZ_CAWVEG010000095.1"/>
</dbReference>
<keyword evidence="2" id="KW-0479">Metal-binding</keyword>
<dbReference type="SUPFAM" id="SSF50249">
    <property type="entry name" value="Nucleic acid-binding proteins"/>
    <property type="match status" value="1"/>
</dbReference>
<protein>
    <submittedName>
        <fullName evidence="7">Ribonuclease G</fullName>
        <ecNumber evidence="7">3.1.26.-</ecNumber>
    </submittedName>
</protein>
<dbReference type="EC" id="3.1.26.-" evidence="7"/>
<feature type="domain" description="RNA-binding protein AU-1/Ribonuclease E/G" evidence="6">
    <location>
        <begin position="113"/>
        <end position="378"/>
    </location>
</feature>
<keyword evidence="5" id="KW-0694">RNA-binding</keyword>
<evidence type="ECO:0000256" key="5">
    <source>
        <dbReference type="ARBA" id="ARBA00022884"/>
    </source>
</evidence>
<evidence type="ECO:0000256" key="1">
    <source>
        <dbReference type="ARBA" id="ARBA00001946"/>
    </source>
</evidence>
<dbReference type="InterPro" id="IPR004659">
    <property type="entry name" value="RNase_E/G"/>
</dbReference>
<keyword evidence="8" id="KW-1185">Reference proteome</keyword>
<dbReference type="AlphaFoldDB" id="A0A7W8H9S9"/>
<dbReference type="GO" id="GO:0016787">
    <property type="term" value="F:hydrolase activity"/>
    <property type="evidence" value="ECO:0007669"/>
    <property type="project" value="UniProtKB-KW"/>
</dbReference>
<evidence type="ECO:0000313" key="8">
    <source>
        <dbReference type="Proteomes" id="UP000543642"/>
    </source>
</evidence>
<name>A0A7W8H9S9_9FIRM</name>
<evidence type="ECO:0000256" key="4">
    <source>
        <dbReference type="ARBA" id="ARBA00022842"/>
    </source>
</evidence>
<dbReference type="PANTHER" id="PTHR30001:SF0">
    <property type="entry name" value="RIBONUCLEASE G"/>
    <property type="match status" value="1"/>
</dbReference>
<evidence type="ECO:0000256" key="3">
    <source>
        <dbReference type="ARBA" id="ARBA00022801"/>
    </source>
</evidence>
<comment type="caution">
    <text evidence="7">The sequence shown here is derived from an EMBL/GenBank/DDBJ whole genome shotgun (WGS) entry which is preliminary data.</text>
</comment>
<sequence length="409" mass="46555">MEKNLVIVYWKKHILTAVYENDILCEILLDDPHGGNLGNIYVGRIQNVVKNINAAFVEFERKKCGYYSLSDPDAHFFLNHKKNTKAVPGDELLIQVVKDPVKTKPAMLTGKITLPGQYLVLTAKKPVVSVSAKITDKAEIRRLKAATEPFVTENYGFIVRTGALGQPEEVLGREAKRLGEQFEVLLKRACHSTCFSKLYVGMPAYVKYILDHPDLNKITTDIKDVYDRVSQALKSWERSVPLVFYRDESWPLVKLKSLPTHIQRALDPKVWLKSGGFLMIQPTEAMVVIDVNTGRYTGKKTTEETYFKVNMEAAAEIARQIRLRNLSGIIVIDFIDMKDSQMRRSLFESFGKFLDRDPVKTVLVDTTRLNLVEMTRKKERKPLYELLGKPCPVCGGWGFVDAGEERDHE</sequence>
<dbReference type="Proteomes" id="UP000543642">
    <property type="component" value="Unassembled WGS sequence"/>
</dbReference>
<dbReference type="CDD" id="cd04453">
    <property type="entry name" value="S1_RNase_E"/>
    <property type="match status" value="1"/>
</dbReference>
<evidence type="ECO:0000313" key="7">
    <source>
        <dbReference type="EMBL" id="MBB5263787.1"/>
    </source>
</evidence>
<dbReference type="NCBIfam" id="TIGR00757">
    <property type="entry name" value="RNaseEG"/>
    <property type="match status" value="1"/>
</dbReference>
<evidence type="ECO:0000256" key="2">
    <source>
        <dbReference type="ARBA" id="ARBA00022723"/>
    </source>
</evidence>
<dbReference type="GO" id="GO:0006364">
    <property type="term" value="P:rRNA processing"/>
    <property type="evidence" value="ECO:0007669"/>
    <property type="project" value="TreeGrafter"/>
</dbReference>
<dbReference type="Gene3D" id="2.40.50.140">
    <property type="entry name" value="Nucleic acid-binding proteins"/>
    <property type="match status" value="1"/>
</dbReference>
<proteinExistence type="predicted"/>